<gene>
    <name evidence="7" type="primary">Cnig_chr_V.g17927</name>
    <name evidence="7" type="ORF">B9Z55_017927</name>
</gene>
<feature type="transmembrane region" description="Helical" evidence="5">
    <location>
        <begin position="29"/>
        <end position="51"/>
    </location>
</feature>
<feature type="transmembrane region" description="Helical" evidence="5">
    <location>
        <begin position="316"/>
        <end position="340"/>
    </location>
</feature>
<feature type="transmembrane region" description="Helical" evidence="5">
    <location>
        <begin position="218"/>
        <end position="237"/>
    </location>
</feature>
<dbReference type="PANTHER" id="PTHR23503:SF43">
    <property type="entry name" value="MAJOR FACILITATOR SUPERFAMILY (MFS) PROFILE DOMAIN-CONTAINING PROTEIN"/>
    <property type="match status" value="1"/>
</dbReference>
<dbReference type="SUPFAM" id="SSF103473">
    <property type="entry name" value="MFS general substrate transporter"/>
    <property type="match status" value="1"/>
</dbReference>
<evidence type="ECO:0000256" key="5">
    <source>
        <dbReference type="SAM" id="Phobius"/>
    </source>
</evidence>
<name>A0A2G5TBT6_9PELO</name>
<evidence type="ECO:0000313" key="8">
    <source>
        <dbReference type="Proteomes" id="UP000230233"/>
    </source>
</evidence>
<dbReference type="GO" id="GO:0016020">
    <property type="term" value="C:membrane"/>
    <property type="evidence" value="ECO:0007669"/>
    <property type="project" value="UniProtKB-SubCell"/>
</dbReference>
<dbReference type="AlphaFoldDB" id="A0A2G5TBT6"/>
<keyword evidence="4 5" id="KW-0472">Membrane</keyword>
<dbReference type="EMBL" id="PDUG01000005">
    <property type="protein sequence ID" value="PIC24707.1"/>
    <property type="molecule type" value="Genomic_DNA"/>
</dbReference>
<dbReference type="GO" id="GO:0015149">
    <property type="term" value="F:hexose transmembrane transporter activity"/>
    <property type="evidence" value="ECO:0007669"/>
    <property type="project" value="TreeGrafter"/>
</dbReference>
<protein>
    <recommendedName>
        <fullName evidence="6">Major facilitator superfamily (MFS) profile domain-containing protein</fullName>
    </recommendedName>
</protein>
<evidence type="ECO:0000313" key="7">
    <source>
        <dbReference type="EMBL" id="PIC24707.1"/>
    </source>
</evidence>
<keyword evidence="3 5" id="KW-1133">Transmembrane helix</keyword>
<evidence type="ECO:0000256" key="3">
    <source>
        <dbReference type="ARBA" id="ARBA00022989"/>
    </source>
</evidence>
<comment type="caution">
    <text evidence="7">The sequence shown here is derived from an EMBL/GenBank/DDBJ whole genome shotgun (WGS) entry which is preliminary data.</text>
</comment>
<dbReference type="InterPro" id="IPR020846">
    <property type="entry name" value="MFS_dom"/>
</dbReference>
<feature type="domain" description="Major facilitator superfamily (MFS) profile" evidence="6">
    <location>
        <begin position="1"/>
        <end position="370"/>
    </location>
</feature>
<dbReference type="PANTHER" id="PTHR23503">
    <property type="entry name" value="SOLUTE CARRIER FAMILY 2"/>
    <property type="match status" value="1"/>
</dbReference>
<dbReference type="Gene3D" id="1.20.1250.20">
    <property type="entry name" value="MFS general substrate transporter like domains"/>
    <property type="match status" value="1"/>
</dbReference>
<dbReference type="PROSITE" id="PS50850">
    <property type="entry name" value="MFS"/>
    <property type="match status" value="1"/>
</dbReference>
<evidence type="ECO:0000256" key="2">
    <source>
        <dbReference type="ARBA" id="ARBA00022692"/>
    </source>
</evidence>
<dbReference type="Pfam" id="PF00083">
    <property type="entry name" value="Sugar_tr"/>
    <property type="match status" value="2"/>
</dbReference>
<dbReference type="InterPro" id="IPR036259">
    <property type="entry name" value="MFS_trans_sf"/>
</dbReference>
<comment type="subcellular location">
    <subcellularLocation>
        <location evidence="1">Membrane</location>
        <topology evidence="1">Multi-pass membrane protein</topology>
    </subcellularLocation>
</comment>
<dbReference type="InterPro" id="IPR005828">
    <property type="entry name" value="MFS_sugar_transport-like"/>
</dbReference>
<proteinExistence type="predicted"/>
<organism evidence="7 8">
    <name type="scientific">Caenorhabditis nigoni</name>
    <dbReference type="NCBI Taxonomy" id="1611254"/>
    <lineage>
        <taxon>Eukaryota</taxon>
        <taxon>Metazoa</taxon>
        <taxon>Ecdysozoa</taxon>
        <taxon>Nematoda</taxon>
        <taxon>Chromadorea</taxon>
        <taxon>Rhabditida</taxon>
        <taxon>Rhabditina</taxon>
        <taxon>Rhabditomorpha</taxon>
        <taxon>Rhabditoidea</taxon>
        <taxon>Rhabditidae</taxon>
        <taxon>Peloderinae</taxon>
        <taxon>Caenorhabditis</taxon>
    </lineage>
</organism>
<dbReference type="InterPro" id="IPR045263">
    <property type="entry name" value="GLUT"/>
</dbReference>
<dbReference type="STRING" id="1611254.A0A2G5TBT6"/>
<dbReference type="OrthoDB" id="6612291at2759"/>
<evidence type="ECO:0000256" key="4">
    <source>
        <dbReference type="ARBA" id="ARBA00023136"/>
    </source>
</evidence>
<feature type="transmembrane region" description="Helical" evidence="5">
    <location>
        <begin position="346"/>
        <end position="363"/>
    </location>
</feature>
<keyword evidence="8" id="KW-1185">Reference proteome</keyword>
<feature type="transmembrane region" description="Helical" evidence="5">
    <location>
        <begin position="91"/>
        <end position="113"/>
    </location>
</feature>
<feature type="transmembrane region" description="Helical" evidence="5">
    <location>
        <begin position="249"/>
        <end position="273"/>
    </location>
</feature>
<keyword evidence="2 5" id="KW-0812">Transmembrane</keyword>
<dbReference type="Proteomes" id="UP000230233">
    <property type="component" value="Chromosome V"/>
</dbReference>
<accession>A0A2G5TBT6</accession>
<evidence type="ECO:0000259" key="6">
    <source>
        <dbReference type="PROSITE" id="PS50850"/>
    </source>
</evidence>
<evidence type="ECO:0000256" key="1">
    <source>
        <dbReference type="ARBA" id="ARBA00004141"/>
    </source>
</evidence>
<feature type="transmembrane region" description="Helical" evidence="5">
    <location>
        <begin position="279"/>
        <end position="304"/>
    </location>
</feature>
<sequence>MITSAETVGTLVSLIFVFPFAETKGRKWAIIYLGALLTVVSALCQLSSAYLQASELFILSQFFAGVHHPLRTFLTFLFITECAPDKNRGFACTALIIFVGLVKMIICLAMLIVTARLPESPKWLVCQNRMEEAADSIEYYHGEDCCIKQILILFEKEKNLTTESHITLRQVWENDTLRQGLKVVLAYLFVVNLSTTNIRATYYVTLHESVGFTVQEALNINLILSILFFPTQFASTIMIDSLGRRPVMLIANVLLFTMSCLMLATQFLAYFFGPSLLTKVLYVILDCIGESTTATGIMSLRILFITELFPPSARTAVSQAVLFIGMAINSLLMATFPIVYSIFPPGFFAPFVVTKLVFGFYLYRHMPETKGRAVCDIIEDMDEDVMSRTASIFEEYTPLIKSRVNPIFSH</sequence>
<reference evidence="8" key="1">
    <citation type="submission" date="2017-10" db="EMBL/GenBank/DDBJ databases">
        <title>Rapid genome shrinkage in a self-fertile nematode reveals novel sperm competition proteins.</title>
        <authorList>
            <person name="Yin D."/>
            <person name="Schwarz E.M."/>
            <person name="Thomas C.G."/>
            <person name="Felde R.L."/>
            <person name="Korf I.F."/>
            <person name="Cutter A.D."/>
            <person name="Schartner C.M."/>
            <person name="Ralston E.J."/>
            <person name="Meyer B.J."/>
            <person name="Haag E.S."/>
        </authorList>
    </citation>
    <scope>NUCLEOTIDE SEQUENCE [LARGE SCALE GENOMIC DNA]</scope>
    <source>
        <strain evidence="8">JU1422</strain>
    </source>
</reference>